<sequence length="294" mass="33056">MTKQKVNKKSKFISIVILAIFTIISTYFGKDILDLNTEKINGNIEISYLDVGQGDAVYIRVNDFDILIDAGPKSDVDKLMKQLEEKNIDDFEIVIATHPHEDHIGGMTKIFEEYHIKSFYMPKVTSTTKTFENMINAVKKEGLKINIIKEGTSFDLGKGARIDVYSPINESYEELNDYSPIMKLTFGNSTFMFTGDAEAYSEKQVISKYKGNLKADVLKFGHHGSSTSSSKEFIKAIAPKYGVISCGVDNKYGHPHRETLQTIDTYGIETYRTDINGEIIVISDGNNISIKNKK</sequence>
<proteinExistence type="predicted"/>
<feature type="transmembrane region" description="Helical" evidence="1">
    <location>
        <begin position="12"/>
        <end position="29"/>
    </location>
</feature>
<dbReference type="InterPro" id="IPR035681">
    <property type="entry name" value="ComA-like_MBL"/>
</dbReference>
<dbReference type="PANTHER" id="PTHR30619:SF7">
    <property type="entry name" value="BETA-LACTAMASE DOMAIN PROTEIN"/>
    <property type="match status" value="1"/>
</dbReference>
<keyword evidence="1" id="KW-0812">Transmembrane</keyword>
<dbReference type="InterPro" id="IPR036866">
    <property type="entry name" value="RibonucZ/Hydroxyglut_hydro"/>
</dbReference>
<comment type="caution">
    <text evidence="3">The sequence shown here is derived from an EMBL/GenBank/DDBJ whole genome shotgun (WGS) entry which is preliminary data.</text>
</comment>
<dbReference type="InterPro" id="IPR001279">
    <property type="entry name" value="Metallo-B-lactamas"/>
</dbReference>
<keyword evidence="1" id="KW-1133">Transmembrane helix</keyword>
<name>A0A644WJY0_9ZZZZ</name>
<evidence type="ECO:0000313" key="3">
    <source>
        <dbReference type="EMBL" id="MPM04196.1"/>
    </source>
</evidence>
<organism evidence="3">
    <name type="scientific">bioreactor metagenome</name>
    <dbReference type="NCBI Taxonomy" id="1076179"/>
    <lineage>
        <taxon>unclassified sequences</taxon>
        <taxon>metagenomes</taxon>
        <taxon>ecological metagenomes</taxon>
    </lineage>
</organism>
<gene>
    <name evidence="3" type="primary">comEC_6</name>
    <name evidence="3" type="ORF">SDC9_50468</name>
</gene>
<dbReference type="Gene3D" id="3.60.15.10">
    <property type="entry name" value="Ribonuclease Z/Hydroxyacylglutathione hydrolase-like"/>
    <property type="match status" value="1"/>
</dbReference>
<dbReference type="SMART" id="SM00849">
    <property type="entry name" value="Lactamase_B"/>
    <property type="match status" value="1"/>
</dbReference>
<dbReference type="InterPro" id="IPR052159">
    <property type="entry name" value="Competence_DNA_uptake"/>
</dbReference>
<dbReference type="SUPFAM" id="SSF56281">
    <property type="entry name" value="Metallo-hydrolase/oxidoreductase"/>
    <property type="match status" value="1"/>
</dbReference>
<dbReference type="PANTHER" id="PTHR30619">
    <property type="entry name" value="DNA INTERNALIZATION/COMPETENCE PROTEIN COMEC/REC2"/>
    <property type="match status" value="1"/>
</dbReference>
<accession>A0A644WJY0</accession>
<protein>
    <submittedName>
        <fullName evidence="3">ComE operon protein 3</fullName>
    </submittedName>
</protein>
<dbReference type="EMBL" id="VSSQ01001017">
    <property type="protein sequence ID" value="MPM04196.1"/>
    <property type="molecule type" value="Genomic_DNA"/>
</dbReference>
<dbReference type="Pfam" id="PF00753">
    <property type="entry name" value="Lactamase_B"/>
    <property type="match status" value="1"/>
</dbReference>
<dbReference type="AlphaFoldDB" id="A0A644WJY0"/>
<evidence type="ECO:0000259" key="2">
    <source>
        <dbReference type="SMART" id="SM00849"/>
    </source>
</evidence>
<feature type="domain" description="Metallo-beta-lactamase" evidence="2">
    <location>
        <begin position="53"/>
        <end position="248"/>
    </location>
</feature>
<dbReference type="CDD" id="cd07731">
    <property type="entry name" value="ComA-like_MBL-fold"/>
    <property type="match status" value="1"/>
</dbReference>
<keyword evidence="1" id="KW-0472">Membrane</keyword>
<evidence type="ECO:0000256" key="1">
    <source>
        <dbReference type="SAM" id="Phobius"/>
    </source>
</evidence>
<reference evidence="3" key="1">
    <citation type="submission" date="2019-08" db="EMBL/GenBank/DDBJ databases">
        <authorList>
            <person name="Kucharzyk K."/>
            <person name="Murdoch R.W."/>
            <person name="Higgins S."/>
            <person name="Loffler F."/>
        </authorList>
    </citation>
    <scope>NUCLEOTIDE SEQUENCE</scope>
</reference>